<keyword evidence="3" id="KW-1185">Reference proteome</keyword>
<evidence type="ECO:0000313" key="2">
    <source>
        <dbReference type="EMBL" id="MDQ0557953.1"/>
    </source>
</evidence>
<dbReference type="Proteomes" id="UP001232584">
    <property type="component" value="Unassembled WGS sequence"/>
</dbReference>
<evidence type="ECO:0008006" key="4">
    <source>
        <dbReference type="Google" id="ProtNLM"/>
    </source>
</evidence>
<dbReference type="InterPro" id="IPR024405">
    <property type="entry name" value="Phage_BhlA/UviB"/>
</dbReference>
<dbReference type="EMBL" id="JAUSWG010000016">
    <property type="protein sequence ID" value="MDQ0557953.1"/>
    <property type="molecule type" value="Genomic_DNA"/>
</dbReference>
<keyword evidence="1" id="KW-1133">Transmembrane helix</keyword>
<keyword evidence="1" id="KW-0472">Membrane</keyword>
<evidence type="ECO:0000256" key="1">
    <source>
        <dbReference type="SAM" id="Phobius"/>
    </source>
</evidence>
<gene>
    <name evidence="2" type="ORF">QOZ92_003088</name>
</gene>
<keyword evidence="1" id="KW-0812">Transmembrane</keyword>
<proteinExistence type="predicted"/>
<protein>
    <recommendedName>
        <fullName evidence="4">Bacteriocin UviB</fullName>
    </recommendedName>
</protein>
<organism evidence="2 3">
    <name type="scientific">Paraclostridium ghonii</name>
    <dbReference type="NCBI Taxonomy" id="29358"/>
    <lineage>
        <taxon>Bacteria</taxon>
        <taxon>Bacillati</taxon>
        <taxon>Bacillota</taxon>
        <taxon>Clostridia</taxon>
        <taxon>Peptostreptococcales</taxon>
        <taxon>Peptostreptococcaceae</taxon>
        <taxon>Paraclostridium</taxon>
    </lineage>
</organism>
<accession>A0ABU0N459</accession>
<feature type="transmembrane region" description="Helical" evidence="1">
    <location>
        <begin position="12"/>
        <end position="30"/>
    </location>
</feature>
<reference evidence="2 3" key="1">
    <citation type="submission" date="2023-07" db="EMBL/GenBank/DDBJ databases">
        <title>Genomic Encyclopedia of Type Strains, Phase IV (KMG-IV): sequencing the most valuable type-strain genomes for metagenomic binning, comparative biology and taxonomic classification.</title>
        <authorList>
            <person name="Goeker M."/>
        </authorList>
    </citation>
    <scope>NUCLEOTIDE SEQUENCE [LARGE SCALE GENOMIC DNA]</scope>
    <source>
        <strain evidence="2 3">DSM 15049</strain>
    </source>
</reference>
<dbReference type="Pfam" id="PF10960">
    <property type="entry name" value="Holin_BhlA"/>
    <property type="match status" value="1"/>
</dbReference>
<evidence type="ECO:0000313" key="3">
    <source>
        <dbReference type="Proteomes" id="UP001232584"/>
    </source>
</evidence>
<comment type="caution">
    <text evidence="2">The sequence shown here is derived from an EMBL/GenBank/DDBJ whole genome shotgun (WGS) entry which is preliminary data.</text>
</comment>
<sequence length="77" mass="9087">MSNELFEMASTQGVWAILSVSLIFYILKAQEKRDEIQEKREEKYQRIIENMTDRLEVLTHLSDDVNEIKSKLNKAID</sequence>
<dbReference type="RefSeq" id="WP_250673411.1">
    <property type="nucleotide sequence ID" value="NZ_BAAACE010000001.1"/>
</dbReference>
<name>A0ABU0N459_9FIRM</name>